<organism evidence="2 3">
    <name type="scientific">Pleurotus eryngii</name>
    <name type="common">Boletus of the steppes</name>
    <dbReference type="NCBI Taxonomy" id="5323"/>
    <lineage>
        <taxon>Eukaryota</taxon>
        <taxon>Fungi</taxon>
        <taxon>Dikarya</taxon>
        <taxon>Basidiomycota</taxon>
        <taxon>Agaricomycotina</taxon>
        <taxon>Agaricomycetes</taxon>
        <taxon>Agaricomycetidae</taxon>
        <taxon>Agaricales</taxon>
        <taxon>Pleurotineae</taxon>
        <taxon>Pleurotaceae</taxon>
        <taxon>Pleurotus</taxon>
    </lineage>
</organism>
<sequence>MSAAIDHATLGTREATTNKPATMADTSTMEPASMATSMADSNGTKPASTATMVDTNTAANSSEKLVAGANRSQKCKHSPRAGEDPNGAWECVGSMGMQNV</sequence>
<evidence type="ECO:0000256" key="1">
    <source>
        <dbReference type="SAM" id="MobiDB-lite"/>
    </source>
</evidence>
<dbReference type="Proteomes" id="UP000807025">
    <property type="component" value="Unassembled WGS sequence"/>
</dbReference>
<keyword evidence="3" id="KW-1185">Reference proteome</keyword>
<feature type="region of interest" description="Disordered" evidence="1">
    <location>
        <begin position="1"/>
        <end position="100"/>
    </location>
</feature>
<name>A0A9P6D556_PLEER</name>
<evidence type="ECO:0000313" key="2">
    <source>
        <dbReference type="EMBL" id="KAF9491512.1"/>
    </source>
</evidence>
<feature type="compositionally biased region" description="Polar residues" evidence="1">
    <location>
        <begin position="14"/>
        <end position="63"/>
    </location>
</feature>
<dbReference type="AlphaFoldDB" id="A0A9P6D556"/>
<comment type="caution">
    <text evidence="2">The sequence shown here is derived from an EMBL/GenBank/DDBJ whole genome shotgun (WGS) entry which is preliminary data.</text>
</comment>
<dbReference type="EMBL" id="MU154617">
    <property type="protein sequence ID" value="KAF9491512.1"/>
    <property type="molecule type" value="Genomic_DNA"/>
</dbReference>
<accession>A0A9P6D556</accession>
<gene>
    <name evidence="2" type="ORF">BDN71DRAFT_1510280</name>
</gene>
<protein>
    <submittedName>
        <fullName evidence="2">Uncharacterized protein</fullName>
    </submittedName>
</protein>
<proteinExistence type="predicted"/>
<reference evidence="2" key="1">
    <citation type="submission" date="2020-11" db="EMBL/GenBank/DDBJ databases">
        <authorList>
            <consortium name="DOE Joint Genome Institute"/>
            <person name="Ahrendt S."/>
            <person name="Riley R."/>
            <person name="Andreopoulos W."/>
            <person name="Labutti K."/>
            <person name="Pangilinan J."/>
            <person name="Ruiz-Duenas F.J."/>
            <person name="Barrasa J.M."/>
            <person name="Sanchez-Garcia M."/>
            <person name="Camarero S."/>
            <person name="Miyauchi S."/>
            <person name="Serrano A."/>
            <person name="Linde D."/>
            <person name="Babiker R."/>
            <person name="Drula E."/>
            <person name="Ayuso-Fernandez I."/>
            <person name="Pacheco R."/>
            <person name="Padilla G."/>
            <person name="Ferreira P."/>
            <person name="Barriuso J."/>
            <person name="Kellner H."/>
            <person name="Castanera R."/>
            <person name="Alfaro M."/>
            <person name="Ramirez L."/>
            <person name="Pisabarro A.G."/>
            <person name="Kuo A."/>
            <person name="Tritt A."/>
            <person name="Lipzen A."/>
            <person name="He G."/>
            <person name="Yan M."/>
            <person name="Ng V."/>
            <person name="Cullen D."/>
            <person name="Martin F."/>
            <person name="Rosso M.-N."/>
            <person name="Henrissat B."/>
            <person name="Hibbett D."/>
            <person name="Martinez A.T."/>
            <person name="Grigoriev I.V."/>
        </authorList>
    </citation>
    <scope>NUCLEOTIDE SEQUENCE</scope>
    <source>
        <strain evidence="2">ATCC 90797</strain>
    </source>
</reference>
<evidence type="ECO:0000313" key="3">
    <source>
        <dbReference type="Proteomes" id="UP000807025"/>
    </source>
</evidence>